<feature type="transmembrane region" description="Helical" evidence="5">
    <location>
        <begin position="275"/>
        <end position="292"/>
    </location>
</feature>
<feature type="transmembrane region" description="Helical" evidence="5">
    <location>
        <begin position="207"/>
        <end position="230"/>
    </location>
</feature>
<dbReference type="GO" id="GO:0008273">
    <property type="term" value="F:calcium, potassium:sodium antiporter activity"/>
    <property type="evidence" value="ECO:0007669"/>
    <property type="project" value="TreeGrafter"/>
</dbReference>
<feature type="domain" description="Sodium/calcium exchanger membrane region" evidence="6">
    <location>
        <begin position="174"/>
        <end position="316"/>
    </location>
</feature>
<name>K6YB99_9ALTE</name>
<feature type="transmembrane region" description="Helical" evidence="5">
    <location>
        <begin position="242"/>
        <end position="263"/>
    </location>
</feature>
<evidence type="ECO:0000256" key="5">
    <source>
        <dbReference type="SAM" id="Phobius"/>
    </source>
</evidence>
<proteinExistence type="predicted"/>
<dbReference type="AlphaFoldDB" id="K6YB99"/>
<dbReference type="GO" id="GO:0005262">
    <property type="term" value="F:calcium channel activity"/>
    <property type="evidence" value="ECO:0007669"/>
    <property type="project" value="TreeGrafter"/>
</dbReference>
<reference evidence="7 8" key="1">
    <citation type="journal article" date="2017" name="Antonie Van Leeuwenhoek">
        <title>Rhizobium rhizosphaerae sp. nov., a novel species isolated from rice rhizosphere.</title>
        <authorList>
            <person name="Zhao J.J."/>
            <person name="Zhang J."/>
            <person name="Zhang R.J."/>
            <person name="Zhang C.W."/>
            <person name="Yin H.Q."/>
            <person name="Zhang X.X."/>
        </authorList>
    </citation>
    <scope>NUCLEOTIDE SEQUENCE [LARGE SCALE GENOMIC DNA]</scope>
    <source>
        <strain evidence="7 8">BSs20135</strain>
    </source>
</reference>
<dbReference type="NCBIfam" id="TIGR00367">
    <property type="entry name" value="calcium/sodium antiporter"/>
    <property type="match status" value="1"/>
</dbReference>
<feature type="transmembrane region" description="Helical" evidence="5">
    <location>
        <begin position="304"/>
        <end position="322"/>
    </location>
</feature>
<dbReference type="InterPro" id="IPR004837">
    <property type="entry name" value="NaCa_Exmemb"/>
</dbReference>
<keyword evidence="4 5" id="KW-0472">Membrane</keyword>
<dbReference type="eggNOG" id="COG0530">
    <property type="taxonomic scope" value="Bacteria"/>
</dbReference>
<keyword evidence="8" id="KW-1185">Reference proteome</keyword>
<evidence type="ECO:0000259" key="6">
    <source>
        <dbReference type="Pfam" id="PF01699"/>
    </source>
</evidence>
<dbReference type="GO" id="GO:0006874">
    <property type="term" value="P:intracellular calcium ion homeostasis"/>
    <property type="evidence" value="ECO:0007669"/>
    <property type="project" value="TreeGrafter"/>
</dbReference>
<dbReference type="InterPro" id="IPR004481">
    <property type="entry name" value="K/Na/Ca-exchanger"/>
</dbReference>
<feature type="transmembrane region" description="Helical" evidence="5">
    <location>
        <begin position="130"/>
        <end position="148"/>
    </location>
</feature>
<dbReference type="OrthoDB" id="9794225at2"/>
<evidence type="ECO:0000313" key="7">
    <source>
        <dbReference type="EMBL" id="GAC21226.1"/>
    </source>
</evidence>
<feature type="transmembrane region" description="Helical" evidence="5">
    <location>
        <begin position="174"/>
        <end position="195"/>
    </location>
</feature>
<keyword evidence="3 5" id="KW-1133">Transmembrane helix</keyword>
<evidence type="ECO:0000256" key="3">
    <source>
        <dbReference type="ARBA" id="ARBA00022989"/>
    </source>
</evidence>
<evidence type="ECO:0000256" key="2">
    <source>
        <dbReference type="ARBA" id="ARBA00022692"/>
    </source>
</evidence>
<feature type="transmembrane region" description="Helical" evidence="5">
    <location>
        <begin position="81"/>
        <end position="100"/>
    </location>
</feature>
<dbReference type="EMBL" id="BAEO01000062">
    <property type="protein sequence ID" value="GAC21226.1"/>
    <property type="molecule type" value="Genomic_DNA"/>
</dbReference>
<comment type="caution">
    <text evidence="7">The sequence shown here is derived from an EMBL/GenBank/DDBJ whole genome shotgun (WGS) entry which is preliminary data.</text>
</comment>
<evidence type="ECO:0000256" key="1">
    <source>
        <dbReference type="ARBA" id="ARBA00004141"/>
    </source>
</evidence>
<dbReference type="Gene3D" id="1.20.1420.30">
    <property type="entry name" value="NCX, central ion-binding region"/>
    <property type="match status" value="2"/>
</dbReference>
<organism evidence="7 8">
    <name type="scientific">Paraglaciecola arctica BSs20135</name>
    <dbReference type="NCBI Taxonomy" id="493475"/>
    <lineage>
        <taxon>Bacteria</taxon>
        <taxon>Pseudomonadati</taxon>
        <taxon>Pseudomonadota</taxon>
        <taxon>Gammaproteobacteria</taxon>
        <taxon>Alteromonadales</taxon>
        <taxon>Alteromonadaceae</taxon>
        <taxon>Paraglaciecola</taxon>
    </lineage>
</organism>
<protein>
    <submittedName>
        <fullName evidence="7">Inner membrane protein</fullName>
    </submittedName>
</protein>
<dbReference type="PANTHER" id="PTHR10846">
    <property type="entry name" value="SODIUM/POTASSIUM/CALCIUM EXCHANGER"/>
    <property type="match status" value="1"/>
</dbReference>
<dbReference type="Pfam" id="PF01699">
    <property type="entry name" value="Na_Ca_ex"/>
    <property type="match status" value="2"/>
</dbReference>
<dbReference type="RefSeq" id="WP_007623926.1">
    <property type="nucleotide sequence ID" value="NZ_BAEO01000062.1"/>
</dbReference>
<dbReference type="PANTHER" id="PTHR10846:SF8">
    <property type="entry name" value="INNER MEMBRANE PROTEIN YRBG"/>
    <property type="match status" value="1"/>
</dbReference>
<accession>K6YB99</accession>
<dbReference type="GO" id="GO:0005886">
    <property type="term" value="C:plasma membrane"/>
    <property type="evidence" value="ECO:0007669"/>
    <property type="project" value="TreeGrafter"/>
</dbReference>
<comment type="subcellular location">
    <subcellularLocation>
        <location evidence="1">Membrane</location>
        <topology evidence="1">Multi-pass membrane protein</topology>
    </subcellularLocation>
</comment>
<dbReference type="InterPro" id="IPR044880">
    <property type="entry name" value="NCX_ion-bd_dom_sf"/>
</dbReference>
<keyword evidence="2 5" id="KW-0812">Transmembrane</keyword>
<dbReference type="Proteomes" id="UP000006327">
    <property type="component" value="Unassembled WGS sequence"/>
</dbReference>
<evidence type="ECO:0000256" key="4">
    <source>
        <dbReference type="ARBA" id="ARBA00023136"/>
    </source>
</evidence>
<evidence type="ECO:0000313" key="8">
    <source>
        <dbReference type="Proteomes" id="UP000006327"/>
    </source>
</evidence>
<sequence length="325" mass="34598">MFIALLAIIIGLSLLVWSADRFVDGAAILAKHFKLPPLLIGIVILGFGTSAPEMVVSAMAAIDGIPGLALGNAIGSNITNISLVLGITAVLCPITIHSKIIKNEMPLLIFIMLFSGYLFFDGVLSTFDAYLLLTGFVLVIIWSVTAALGHRSDASNSECCDDQPSTPILLRREIIWLIVGLVVLIASSRLLLWGAVEIVSALGVSDLVIGLTIVAVGTSLPELTTTIAAVRKGNHDIAIGNLIGSNMFNILGVVGLTGAIAPITSIPAEVMSRDWPVMFALTLILLVMVFGFGKRSRIFRKEGIFLLAIYCSYNGYLVYDALGIK</sequence>
<gene>
    <name evidence="7" type="primary">yrbG</name>
    <name evidence="7" type="ORF">GARC_4284</name>
</gene>
<feature type="domain" description="Sodium/calcium exchanger membrane region" evidence="6">
    <location>
        <begin position="4"/>
        <end position="143"/>
    </location>
</feature>